<reference evidence="1" key="1">
    <citation type="journal article" date="2015" name="Front. Microbiol.">
        <title>Combining genomic sequencing methods to explore viral diversity and reveal potential virus-host interactions.</title>
        <authorList>
            <person name="Chow C.E."/>
            <person name="Winget D.M."/>
            <person name="White R.A.III."/>
            <person name="Hallam S.J."/>
            <person name="Suttle C.A."/>
        </authorList>
    </citation>
    <scope>NUCLEOTIDE SEQUENCE</scope>
    <source>
        <strain evidence="1">Anoxic3_1</strain>
    </source>
</reference>
<protein>
    <submittedName>
        <fullName evidence="1">Uncharacterized protein</fullName>
    </submittedName>
</protein>
<accession>A0A0F7L234</accession>
<organism evidence="1">
    <name type="scientific">uncultured marine virus</name>
    <dbReference type="NCBI Taxonomy" id="186617"/>
    <lineage>
        <taxon>Viruses</taxon>
        <taxon>environmental samples</taxon>
    </lineage>
</organism>
<proteinExistence type="predicted"/>
<evidence type="ECO:0000313" key="1">
    <source>
        <dbReference type="EMBL" id="AKH45905.1"/>
    </source>
</evidence>
<name>A0A0F7L234_9VIRU</name>
<dbReference type="EMBL" id="KR029577">
    <property type="protein sequence ID" value="AKH45905.1"/>
    <property type="molecule type" value="Genomic_DNA"/>
</dbReference>
<reference evidence="1" key="2">
    <citation type="submission" date="2015-03" db="EMBL/GenBank/DDBJ databases">
        <authorList>
            <person name="Chow C.-E.T."/>
            <person name="Winget D.M."/>
            <person name="White R.A.III."/>
            <person name="Hallam S.J."/>
            <person name="Suttle C.A."/>
        </authorList>
    </citation>
    <scope>NUCLEOTIDE SEQUENCE</scope>
    <source>
        <strain evidence="1">Anoxic3_1</strain>
    </source>
</reference>
<sequence length="71" mass="7770">MGSTHAGGPVLARPRYKSQQTCPWLPATRTQTDIRGACAMGRTAGYSCFGHSRPAPIADGTSCQCRWRWFP</sequence>